<dbReference type="AlphaFoldDB" id="A0A1B4Y3T5"/>
<evidence type="ECO:0000256" key="1">
    <source>
        <dbReference type="SAM" id="MobiDB-lite"/>
    </source>
</evidence>
<proteinExistence type="predicted"/>
<dbReference type="Proteomes" id="UP000218067">
    <property type="component" value="Chromosome"/>
</dbReference>
<accession>A0A1B4Y3T5</accession>
<protein>
    <submittedName>
        <fullName evidence="2">Uncharacterized protein</fullName>
    </submittedName>
</protein>
<dbReference type="EMBL" id="AP017624">
    <property type="protein sequence ID" value="BAV41721.1"/>
    <property type="molecule type" value="Genomic_DNA"/>
</dbReference>
<gene>
    <name evidence="2" type="ORF">SHTP_2618</name>
</gene>
<sequence>MLDFGSADGDELVAWEFDHAGPTSPGDRTLIYAAALQRIHTRRVGLVEARRQSPSQQTDPPNGGDG</sequence>
<evidence type="ECO:0000313" key="2">
    <source>
        <dbReference type="EMBL" id="BAV41721.1"/>
    </source>
</evidence>
<evidence type="ECO:0000313" key="3">
    <source>
        <dbReference type="Proteomes" id="UP000218067"/>
    </source>
</evidence>
<feature type="region of interest" description="Disordered" evidence="1">
    <location>
        <begin position="46"/>
        <end position="66"/>
    </location>
</feature>
<organism evidence="2 3">
    <name type="scientific">Mycobacterium ulcerans subsp. shinshuense</name>
    <dbReference type="NCBI Taxonomy" id="1124626"/>
    <lineage>
        <taxon>Bacteria</taxon>
        <taxon>Bacillati</taxon>
        <taxon>Actinomycetota</taxon>
        <taxon>Actinomycetes</taxon>
        <taxon>Mycobacteriales</taxon>
        <taxon>Mycobacteriaceae</taxon>
        <taxon>Mycobacterium</taxon>
        <taxon>Mycobacterium ulcerans group</taxon>
    </lineage>
</organism>
<reference evidence="2 3" key="1">
    <citation type="submission" date="2016-08" db="EMBL/GenBank/DDBJ databases">
        <title>Complete genome sequence of Mycobacterium shinshuense, a subspecies of M. ulcerans.</title>
        <authorList>
            <person name="Yoshida M."/>
            <person name="Ogura Y."/>
            <person name="Hayashi T."/>
            <person name="Hoshino Y."/>
        </authorList>
    </citation>
    <scope>NUCLEOTIDE SEQUENCE [LARGE SCALE GENOMIC DNA]</scope>
    <source>
        <strain evidence="3">ATCC 33728</strain>
    </source>
</reference>
<name>A0A1B4Y3T5_MYCUL</name>